<dbReference type="PROSITE" id="PS50883">
    <property type="entry name" value="EAL"/>
    <property type="match status" value="1"/>
</dbReference>
<dbReference type="SMART" id="SM00052">
    <property type="entry name" value="EAL"/>
    <property type="match status" value="1"/>
</dbReference>
<dbReference type="InterPro" id="IPR029787">
    <property type="entry name" value="Nucleotide_cyclase"/>
</dbReference>
<dbReference type="Proteomes" id="UP000648257">
    <property type="component" value="Unassembled WGS sequence"/>
</dbReference>
<dbReference type="Pfam" id="PF08447">
    <property type="entry name" value="PAS_3"/>
    <property type="match status" value="1"/>
</dbReference>
<evidence type="ECO:0000259" key="5">
    <source>
        <dbReference type="PROSITE" id="PS50883"/>
    </source>
</evidence>
<dbReference type="Pfam" id="PF13426">
    <property type="entry name" value="PAS_9"/>
    <property type="match status" value="1"/>
</dbReference>
<keyword evidence="8" id="KW-1185">Reference proteome</keyword>
<feature type="modified residue" description="4-aspartylphosphate" evidence="1">
    <location>
        <position position="55"/>
    </location>
</feature>
<dbReference type="PROSITE" id="PS50113">
    <property type="entry name" value="PAC"/>
    <property type="match status" value="2"/>
</dbReference>
<dbReference type="NCBIfam" id="TIGR00254">
    <property type="entry name" value="GGDEF"/>
    <property type="match status" value="1"/>
</dbReference>
<dbReference type="CDD" id="cd01948">
    <property type="entry name" value="EAL"/>
    <property type="match status" value="1"/>
</dbReference>
<dbReference type="PANTHER" id="PTHR44757">
    <property type="entry name" value="DIGUANYLATE CYCLASE DGCP"/>
    <property type="match status" value="1"/>
</dbReference>
<dbReference type="SUPFAM" id="SSF141868">
    <property type="entry name" value="EAL domain-like"/>
    <property type="match status" value="1"/>
</dbReference>
<organism evidence="7 8">
    <name type="scientific">Undibacterium seohonense</name>
    <dbReference type="NCBI Taxonomy" id="1344950"/>
    <lineage>
        <taxon>Bacteria</taxon>
        <taxon>Pseudomonadati</taxon>
        <taxon>Pseudomonadota</taxon>
        <taxon>Betaproteobacteria</taxon>
        <taxon>Burkholderiales</taxon>
        <taxon>Oxalobacteraceae</taxon>
        <taxon>Undibacterium</taxon>
    </lineage>
</organism>
<proteinExistence type="predicted"/>
<sequence>MQTERILIVEDEPVVALDLRQTLEEMGHEVVAISHSFETAMESVIRDNPSLIMMDINLKGDIDGIDACDAIYQGWQLPVIFLTAYVDEKTVNRAAACGPFGYIIKPYQKKELYASLQIARARHNAESALSRSEERLALVIEAADLSIWEWNSTDQEVCGDPKFDSIFGQYLRPYTSNLAKMLERVHPDDQAHVDLMLQTKGFFNFIFRYQRDDGDYSWLELYGNLREKKDSSIFILGAVRDITKQKDLEQQLLQSSVVYSAVAEGIMILDKNGQLISTNPAFTRMTGHTTEDIIGQVPTDFLLIRQDATPSYQAIADSAEGAWSSEGLCQCRDGRIFNALQQICTVRDEEGKLLQFVHTISDLTAIRASERQLVFLAYHDSLTKLPNRRMFMDRLKHAMANNERSHQYGAILFIDLDDFKMLNDTLGHDMGDALLEMVAQRLQSCVRECDTVARLGGDEFVVMLEQLSADQAQALEQTAVVGKKIIDALNERYLLGSHEYYSTPSIGAVLFHGAAVSADDIIKQADVAMYQSKKNGRNQLNFFDPNMQRSMSKRASLDAELHRAIDHHEFVLYYQVQVDNWRQAIGAEALIRWQHPELGLITPNDFIYAAEENGLIVPIGLWVLETACQQILAWQDSPLTQHLVLAVNVSARQLKQTDFADQVLNLLKLYPIPTNQLKLEITEGMLLDDIDATIAIMRKLNAVGIRFALDDFGVGYSSLQYLKRLPIEQLKIDRSFVQDLEDDEHDRTIVRTIVSMAHSLGLDVIAEGVENELQLRLLRNKGCVHFQGYLFGKPVDIRQFNALLM</sequence>
<name>A0ABR6X3D9_9BURK</name>
<evidence type="ECO:0000259" key="3">
    <source>
        <dbReference type="PROSITE" id="PS50112"/>
    </source>
</evidence>
<dbReference type="PROSITE" id="PS50110">
    <property type="entry name" value="RESPONSE_REGULATORY"/>
    <property type="match status" value="1"/>
</dbReference>
<evidence type="ECO:0000313" key="7">
    <source>
        <dbReference type="EMBL" id="MBC3807437.1"/>
    </source>
</evidence>
<dbReference type="InterPro" id="IPR001610">
    <property type="entry name" value="PAC"/>
</dbReference>
<dbReference type="EMBL" id="JACOFW010000007">
    <property type="protein sequence ID" value="MBC3807437.1"/>
    <property type="molecule type" value="Genomic_DNA"/>
</dbReference>
<dbReference type="InterPro" id="IPR001789">
    <property type="entry name" value="Sig_transdc_resp-reg_receiver"/>
</dbReference>
<dbReference type="InterPro" id="IPR011006">
    <property type="entry name" value="CheY-like_superfamily"/>
</dbReference>
<dbReference type="Gene3D" id="3.30.450.20">
    <property type="entry name" value="PAS domain"/>
    <property type="match status" value="2"/>
</dbReference>
<comment type="caution">
    <text evidence="7">The sequence shown here is derived from an EMBL/GenBank/DDBJ whole genome shotgun (WGS) entry which is preliminary data.</text>
</comment>
<dbReference type="CDD" id="cd01949">
    <property type="entry name" value="GGDEF"/>
    <property type="match status" value="1"/>
</dbReference>
<evidence type="ECO:0000259" key="4">
    <source>
        <dbReference type="PROSITE" id="PS50113"/>
    </source>
</evidence>
<feature type="domain" description="PAC" evidence="4">
    <location>
        <begin position="203"/>
        <end position="254"/>
    </location>
</feature>
<dbReference type="InterPro" id="IPR000160">
    <property type="entry name" value="GGDEF_dom"/>
</dbReference>
<dbReference type="InterPro" id="IPR035965">
    <property type="entry name" value="PAS-like_dom_sf"/>
</dbReference>
<dbReference type="SUPFAM" id="SSF55785">
    <property type="entry name" value="PYP-like sensor domain (PAS domain)"/>
    <property type="match status" value="2"/>
</dbReference>
<dbReference type="RefSeq" id="WP_186922520.1">
    <property type="nucleotide sequence ID" value="NZ_JACOFW010000007.1"/>
</dbReference>
<keyword evidence="1" id="KW-0597">Phosphoprotein</keyword>
<dbReference type="SUPFAM" id="SSF55073">
    <property type="entry name" value="Nucleotide cyclase"/>
    <property type="match status" value="1"/>
</dbReference>
<feature type="domain" description="PAC" evidence="4">
    <location>
        <begin position="323"/>
        <end position="375"/>
    </location>
</feature>
<feature type="domain" description="Response regulatory" evidence="2">
    <location>
        <begin position="5"/>
        <end position="120"/>
    </location>
</feature>
<dbReference type="CDD" id="cd17534">
    <property type="entry name" value="REC_DC-like"/>
    <property type="match status" value="1"/>
</dbReference>
<dbReference type="CDD" id="cd00130">
    <property type="entry name" value="PAS"/>
    <property type="match status" value="1"/>
</dbReference>
<evidence type="ECO:0000256" key="1">
    <source>
        <dbReference type="PROSITE-ProRule" id="PRU00169"/>
    </source>
</evidence>
<dbReference type="Gene3D" id="3.20.20.450">
    <property type="entry name" value="EAL domain"/>
    <property type="match status" value="1"/>
</dbReference>
<gene>
    <name evidence="7" type="ORF">H8K52_08785</name>
</gene>
<dbReference type="Gene3D" id="3.40.50.2300">
    <property type="match status" value="1"/>
</dbReference>
<dbReference type="Pfam" id="PF00072">
    <property type="entry name" value="Response_reg"/>
    <property type="match status" value="1"/>
</dbReference>
<evidence type="ECO:0000259" key="2">
    <source>
        <dbReference type="PROSITE" id="PS50110"/>
    </source>
</evidence>
<dbReference type="InterPro" id="IPR000014">
    <property type="entry name" value="PAS"/>
</dbReference>
<dbReference type="Gene3D" id="3.30.70.270">
    <property type="match status" value="1"/>
</dbReference>
<dbReference type="SMART" id="SM00448">
    <property type="entry name" value="REC"/>
    <property type="match status" value="1"/>
</dbReference>
<accession>A0ABR6X3D9</accession>
<dbReference type="SMART" id="SM00086">
    <property type="entry name" value="PAC"/>
    <property type="match status" value="2"/>
</dbReference>
<dbReference type="SMART" id="SM00267">
    <property type="entry name" value="GGDEF"/>
    <property type="match status" value="1"/>
</dbReference>
<reference evidence="7 8" key="1">
    <citation type="submission" date="2020-08" db="EMBL/GenBank/DDBJ databases">
        <title>Novel species isolated from subtropical streams in China.</title>
        <authorList>
            <person name="Lu H."/>
        </authorList>
    </citation>
    <scope>NUCLEOTIDE SEQUENCE [LARGE SCALE GENOMIC DNA]</scope>
    <source>
        <strain evidence="7 8">KACC 16656</strain>
    </source>
</reference>
<dbReference type="NCBIfam" id="TIGR00229">
    <property type="entry name" value="sensory_box"/>
    <property type="match status" value="2"/>
</dbReference>
<dbReference type="PROSITE" id="PS50887">
    <property type="entry name" value="GGDEF"/>
    <property type="match status" value="1"/>
</dbReference>
<dbReference type="InterPro" id="IPR000700">
    <property type="entry name" value="PAS-assoc_C"/>
</dbReference>
<dbReference type="InterPro" id="IPR043128">
    <property type="entry name" value="Rev_trsase/Diguanyl_cyclase"/>
</dbReference>
<feature type="domain" description="PAS" evidence="3">
    <location>
        <begin position="258"/>
        <end position="296"/>
    </location>
</feature>
<dbReference type="InterPro" id="IPR001633">
    <property type="entry name" value="EAL_dom"/>
</dbReference>
<feature type="domain" description="EAL" evidence="5">
    <location>
        <begin position="554"/>
        <end position="805"/>
    </location>
</feature>
<dbReference type="PROSITE" id="PS50112">
    <property type="entry name" value="PAS"/>
    <property type="match status" value="1"/>
</dbReference>
<dbReference type="SUPFAM" id="SSF52172">
    <property type="entry name" value="CheY-like"/>
    <property type="match status" value="1"/>
</dbReference>
<evidence type="ECO:0000313" key="8">
    <source>
        <dbReference type="Proteomes" id="UP000648257"/>
    </source>
</evidence>
<dbReference type="InterPro" id="IPR013655">
    <property type="entry name" value="PAS_fold_3"/>
</dbReference>
<evidence type="ECO:0000259" key="6">
    <source>
        <dbReference type="PROSITE" id="PS50887"/>
    </source>
</evidence>
<dbReference type="InterPro" id="IPR035919">
    <property type="entry name" value="EAL_sf"/>
</dbReference>
<dbReference type="Pfam" id="PF00990">
    <property type="entry name" value="GGDEF"/>
    <property type="match status" value="1"/>
</dbReference>
<protein>
    <submittedName>
        <fullName evidence="7">EAL domain-containing protein</fullName>
    </submittedName>
</protein>
<feature type="domain" description="GGDEF" evidence="6">
    <location>
        <begin position="407"/>
        <end position="545"/>
    </location>
</feature>
<dbReference type="InterPro" id="IPR052155">
    <property type="entry name" value="Biofilm_reg_signaling"/>
</dbReference>
<dbReference type="Pfam" id="PF00563">
    <property type="entry name" value="EAL"/>
    <property type="match status" value="1"/>
</dbReference>
<dbReference type="SMART" id="SM00091">
    <property type="entry name" value="PAS"/>
    <property type="match status" value="2"/>
</dbReference>
<dbReference type="PANTHER" id="PTHR44757:SF2">
    <property type="entry name" value="BIOFILM ARCHITECTURE MAINTENANCE PROTEIN MBAA"/>
    <property type="match status" value="1"/>
</dbReference>